<dbReference type="EMBL" id="FMCX01000005">
    <property type="protein sequence ID" value="SCF31897.1"/>
    <property type="molecule type" value="Genomic_DNA"/>
</dbReference>
<dbReference type="STRING" id="262898.GA0070564_105417"/>
<dbReference type="Proteomes" id="UP000199504">
    <property type="component" value="Unassembled WGS sequence"/>
</dbReference>
<dbReference type="SUPFAM" id="SSF56112">
    <property type="entry name" value="Protein kinase-like (PK-like)"/>
    <property type="match status" value="1"/>
</dbReference>
<dbReference type="AlphaFoldDB" id="A0A1C4ZFT6"/>
<dbReference type="InterPro" id="IPR011009">
    <property type="entry name" value="Kinase-like_dom_sf"/>
</dbReference>
<protein>
    <recommendedName>
        <fullName evidence="3">Phosphotransferase enzyme family protein</fullName>
    </recommendedName>
</protein>
<sequence>MSARTAATTGDPRTRTDGLGWVVRALFPDDRVGVTLGDQPPAGHRTHSRYAVVPSVERARFLLPLGAHRATAASLLAYNALRPAKVRAARAVLGGLARAGAVDLAPFPRLTVSVPAGADPTELLLAERLAAAAGQSGWLAACGVRPPDPNHKPTLQLFGSDGTPRGYAKVGWNPATRALVTAESAVLRQLPPVSGVGDHPLVPRLLGELAWAGQAVAVVEPLPGDVRGVGADDPPRLGALLAVARRGGLPAPPLPLAGSPFLARLAAEAARAADVDPVGQRALAAVEALTARHGTTTVEFGHWHGDWVPWNLGLHAGRLVAWDWEHSGPDVPVGFDLAHDAFQRALVLTGAPAAEAARAVDAHLERHGDGLGLGPAQRGLVADGYLLEMWLRTWRLADAGAGWNAALHPALLDVLRSRYGA</sequence>
<dbReference type="RefSeq" id="WP_091610095.1">
    <property type="nucleotide sequence ID" value="NZ_FMCX01000005.1"/>
</dbReference>
<organism evidence="1 2">
    <name type="scientific">Micromonospora mirobrigensis</name>
    <dbReference type="NCBI Taxonomy" id="262898"/>
    <lineage>
        <taxon>Bacteria</taxon>
        <taxon>Bacillati</taxon>
        <taxon>Actinomycetota</taxon>
        <taxon>Actinomycetes</taxon>
        <taxon>Micromonosporales</taxon>
        <taxon>Micromonosporaceae</taxon>
        <taxon>Micromonospora</taxon>
    </lineage>
</organism>
<evidence type="ECO:0000313" key="2">
    <source>
        <dbReference type="Proteomes" id="UP000199504"/>
    </source>
</evidence>
<evidence type="ECO:0000313" key="1">
    <source>
        <dbReference type="EMBL" id="SCF31897.1"/>
    </source>
</evidence>
<gene>
    <name evidence="1" type="ORF">GA0070564_105417</name>
</gene>
<dbReference type="OrthoDB" id="8479674at2"/>
<proteinExistence type="predicted"/>
<reference evidence="2" key="1">
    <citation type="submission" date="2016-06" db="EMBL/GenBank/DDBJ databases">
        <authorList>
            <person name="Varghese N."/>
            <person name="Submissions Spin"/>
        </authorList>
    </citation>
    <scope>NUCLEOTIDE SEQUENCE [LARGE SCALE GENOMIC DNA]</scope>
    <source>
        <strain evidence="2">DSM 44830</strain>
    </source>
</reference>
<keyword evidence="2" id="KW-1185">Reference proteome</keyword>
<accession>A0A1C4ZFT6</accession>
<evidence type="ECO:0008006" key="3">
    <source>
        <dbReference type="Google" id="ProtNLM"/>
    </source>
</evidence>
<name>A0A1C4ZFT6_9ACTN</name>